<keyword evidence="2" id="KW-1185">Reference proteome</keyword>
<sequence length="542" mass="58037">MGRRTSHVSLALKVPCTHDTAKRHELAFYSASHQQPQYINAEMSCCTAAGRVAARQALRRGLNAASARRWNSTTTKGTAQAAQGSGPMTFLLSGVVGAAAGVGAYFYTSHSSNGAKTSSASASEVVPSIAQALSEKGIAVESPVKPLDLRAVDIKLRRQAQTFTFESRGGKVGRVDVVRVPSNDPVEDDWSVGVGEGVGGKKTLFAGVYDGHAGWATSMVLRKALIPYVSTSIAELDETSTDEMIDAAIKDAFDRLDHRIMANAKDLVDAGADPASADVIAALAPVTAGSCAILSMYEPATSTVRTACTGDSRAVLGSWSAKQKTHAAEALSQDQTGFNKAEFDRITREHPGEDGILDPNTGRLLGIAITRAFGDHRWKWSLEFLEHLKGNYFDVGPRPKYLSPPYMTATPEVTTRRVETSDFVILASDGLWDHMTNDDAVACVSRWLAAQRAGGRAEPVADETETKLQTSGGWASWSSRPEDFAIEDMDSAAVCLVKNAFGGRRRGLLRGVVSAEGPGSRYARDDVTVQVIFFDDPYNGKK</sequence>
<protein>
    <submittedName>
        <fullName evidence="1">Uncharacterized protein</fullName>
    </submittedName>
</protein>
<evidence type="ECO:0000313" key="2">
    <source>
        <dbReference type="Proteomes" id="UP001163324"/>
    </source>
</evidence>
<proteinExistence type="predicted"/>
<comment type="caution">
    <text evidence="1">The sequence shown here is derived from an EMBL/GenBank/DDBJ whole genome shotgun (WGS) entry which is preliminary data.</text>
</comment>
<accession>A0ACC0V062</accession>
<evidence type="ECO:0000313" key="1">
    <source>
        <dbReference type="EMBL" id="KAI9899751.1"/>
    </source>
</evidence>
<organism evidence="1 2">
    <name type="scientific">Trichothecium roseum</name>
    <dbReference type="NCBI Taxonomy" id="47278"/>
    <lineage>
        <taxon>Eukaryota</taxon>
        <taxon>Fungi</taxon>
        <taxon>Dikarya</taxon>
        <taxon>Ascomycota</taxon>
        <taxon>Pezizomycotina</taxon>
        <taxon>Sordariomycetes</taxon>
        <taxon>Hypocreomycetidae</taxon>
        <taxon>Hypocreales</taxon>
        <taxon>Hypocreales incertae sedis</taxon>
        <taxon>Trichothecium</taxon>
    </lineage>
</organism>
<reference evidence="1" key="1">
    <citation type="submission" date="2022-10" db="EMBL/GenBank/DDBJ databases">
        <title>Complete Genome of Trichothecium roseum strain YXFP-22015, a Plant Pathogen Isolated from Citrus.</title>
        <authorList>
            <person name="Wang Y."/>
            <person name="Zhu L."/>
        </authorList>
    </citation>
    <scope>NUCLEOTIDE SEQUENCE</scope>
    <source>
        <strain evidence="1">YXFP-22015</strain>
    </source>
</reference>
<gene>
    <name evidence="1" type="ORF">N3K66_006212</name>
</gene>
<name>A0ACC0V062_9HYPO</name>
<dbReference type="EMBL" id="CM047944">
    <property type="protein sequence ID" value="KAI9899751.1"/>
    <property type="molecule type" value="Genomic_DNA"/>
</dbReference>
<dbReference type="Proteomes" id="UP001163324">
    <property type="component" value="Chromosome 5"/>
</dbReference>